<organism evidence="8 9">
    <name type="scientific">Conidiobolus coronatus (strain ATCC 28846 / CBS 209.66 / NRRL 28638)</name>
    <name type="common">Delacroixia coronata</name>
    <dbReference type="NCBI Taxonomy" id="796925"/>
    <lineage>
        <taxon>Eukaryota</taxon>
        <taxon>Fungi</taxon>
        <taxon>Fungi incertae sedis</taxon>
        <taxon>Zoopagomycota</taxon>
        <taxon>Entomophthoromycotina</taxon>
        <taxon>Entomophthoromycetes</taxon>
        <taxon>Entomophthorales</taxon>
        <taxon>Ancylistaceae</taxon>
        <taxon>Conidiobolus</taxon>
    </lineage>
</organism>
<gene>
    <name evidence="8" type="ORF">CONCODRAFT_10914</name>
</gene>
<keyword evidence="3 7" id="KW-1133">Transmembrane helix</keyword>
<dbReference type="InterPro" id="IPR000276">
    <property type="entry name" value="GPCR_Rhodpsn"/>
</dbReference>
<evidence type="ECO:0000256" key="4">
    <source>
        <dbReference type="ARBA" id="ARBA00023040"/>
    </source>
</evidence>
<name>A0A137NWT3_CONC2</name>
<evidence type="ECO:0000256" key="1">
    <source>
        <dbReference type="ARBA" id="ARBA00004141"/>
    </source>
</evidence>
<evidence type="ECO:0000256" key="7">
    <source>
        <dbReference type="SAM" id="Phobius"/>
    </source>
</evidence>
<evidence type="ECO:0000256" key="2">
    <source>
        <dbReference type="ARBA" id="ARBA00022692"/>
    </source>
</evidence>
<feature type="transmembrane region" description="Helical" evidence="7">
    <location>
        <begin position="132"/>
        <end position="153"/>
    </location>
</feature>
<keyword evidence="6" id="KW-0675">Receptor</keyword>
<dbReference type="InterPro" id="IPR050125">
    <property type="entry name" value="GPCR_opsins"/>
</dbReference>
<keyword evidence="5 7" id="KW-0472">Membrane</keyword>
<dbReference type="GO" id="GO:0016020">
    <property type="term" value="C:membrane"/>
    <property type="evidence" value="ECO:0007669"/>
    <property type="project" value="UniProtKB-SubCell"/>
</dbReference>
<dbReference type="GO" id="GO:0004930">
    <property type="term" value="F:G protein-coupled receptor activity"/>
    <property type="evidence" value="ECO:0007669"/>
    <property type="project" value="UniProtKB-KW"/>
</dbReference>
<dbReference type="SUPFAM" id="SSF81321">
    <property type="entry name" value="Family A G protein-coupled receptor-like"/>
    <property type="match status" value="1"/>
</dbReference>
<evidence type="ECO:0000256" key="5">
    <source>
        <dbReference type="ARBA" id="ARBA00023136"/>
    </source>
</evidence>
<reference evidence="8 9" key="1">
    <citation type="journal article" date="2015" name="Genome Biol. Evol.">
        <title>Phylogenomic analyses indicate that early fungi evolved digesting cell walls of algal ancestors of land plants.</title>
        <authorList>
            <person name="Chang Y."/>
            <person name="Wang S."/>
            <person name="Sekimoto S."/>
            <person name="Aerts A.L."/>
            <person name="Choi C."/>
            <person name="Clum A."/>
            <person name="LaButti K.M."/>
            <person name="Lindquist E.A."/>
            <person name="Yee Ngan C."/>
            <person name="Ohm R.A."/>
            <person name="Salamov A.A."/>
            <person name="Grigoriev I.V."/>
            <person name="Spatafora J.W."/>
            <person name="Berbee M.L."/>
        </authorList>
    </citation>
    <scope>NUCLEOTIDE SEQUENCE [LARGE SCALE GENOMIC DNA]</scope>
    <source>
        <strain evidence="8 9">NRRL 28638</strain>
    </source>
</reference>
<dbReference type="Proteomes" id="UP000070444">
    <property type="component" value="Unassembled WGS sequence"/>
</dbReference>
<feature type="transmembrane region" description="Helical" evidence="7">
    <location>
        <begin position="234"/>
        <end position="256"/>
    </location>
</feature>
<keyword evidence="9" id="KW-1185">Reference proteome</keyword>
<proteinExistence type="predicted"/>
<feature type="transmembrane region" description="Helical" evidence="7">
    <location>
        <begin position="98"/>
        <end position="120"/>
    </location>
</feature>
<dbReference type="Gene3D" id="1.20.1070.10">
    <property type="entry name" value="Rhodopsin 7-helix transmembrane proteins"/>
    <property type="match status" value="1"/>
</dbReference>
<evidence type="ECO:0000313" key="8">
    <source>
        <dbReference type="EMBL" id="KXN67094.1"/>
    </source>
</evidence>
<protein>
    <recommendedName>
        <fullName evidence="10">G-protein coupled receptors family 1 profile domain-containing protein</fullName>
    </recommendedName>
</protein>
<feature type="transmembrane region" description="Helical" evidence="7">
    <location>
        <begin position="57"/>
        <end position="78"/>
    </location>
</feature>
<comment type="subcellular location">
    <subcellularLocation>
        <location evidence="1">Membrane</location>
        <topology evidence="1">Multi-pass membrane protein</topology>
    </subcellularLocation>
</comment>
<feature type="transmembrane region" description="Helical" evidence="7">
    <location>
        <begin position="173"/>
        <end position="200"/>
    </location>
</feature>
<sequence length="304" mass="34111">MESKNIKYEDLYKNAYPYNYITAGYGIVISGAAIILAVSLLITIMKKKEKSKVDMQLCILLLWVDLGCAIIALINAIANIAHYKYYLGSDMNCNLIGALVNILFSTAVFLMAVTSLERFLIIVLKKEYSLKFYFCILAIFSLINTANIIQTVVNSGYKMYPLVIYCQYNTSQTAGLAGSVVMVLVGGVSYTMIVICYLTICVYRRSQSIKAQTELGLDPVKVKKEVNSTISKSLLIMFTSIFATGIFVVMTVITWFSPDILTPKVDMVQKVFVQSQMILNTLILLNMRPDLWRELVALYGFKPK</sequence>
<evidence type="ECO:0000313" key="9">
    <source>
        <dbReference type="Proteomes" id="UP000070444"/>
    </source>
</evidence>
<evidence type="ECO:0008006" key="10">
    <source>
        <dbReference type="Google" id="ProtNLM"/>
    </source>
</evidence>
<keyword evidence="2 7" id="KW-0812">Transmembrane</keyword>
<dbReference type="CDD" id="cd00637">
    <property type="entry name" value="7tm_classA_rhodopsin-like"/>
    <property type="match status" value="1"/>
</dbReference>
<evidence type="ECO:0000256" key="6">
    <source>
        <dbReference type="ARBA" id="ARBA00023170"/>
    </source>
</evidence>
<accession>A0A137NWT3</accession>
<dbReference type="PANTHER" id="PTHR24240">
    <property type="entry name" value="OPSIN"/>
    <property type="match status" value="1"/>
</dbReference>
<keyword evidence="4" id="KW-0807">Transducer</keyword>
<evidence type="ECO:0000256" key="3">
    <source>
        <dbReference type="ARBA" id="ARBA00022989"/>
    </source>
</evidence>
<dbReference type="PROSITE" id="PS00237">
    <property type="entry name" value="G_PROTEIN_RECEP_F1_1"/>
    <property type="match status" value="1"/>
</dbReference>
<feature type="transmembrane region" description="Helical" evidence="7">
    <location>
        <begin position="20"/>
        <end position="45"/>
    </location>
</feature>
<dbReference type="AlphaFoldDB" id="A0A137NWT3"/>
<keyword evidence="4" id="KW-0297">G-protein coupled receptor</keyword>
<dbReference type="EMBL" id="KQ964661">
    <property type="protein sequence ID" value="KXN67094.1"/>
    <property type="molecule type" value="Genomic_DNA"/>
</dbReference>